<accession>A0AAD7Q8Y5</accession>
<protein>
    <recommendedName>
        <fullName evidence="4">Secreted protein</fullName>
    </recommendedName>
</protein>
<dbReference type="AlphaFoldDB" id="A0AAD7Q8Y5"/>
<keyword evidence="3" id="KW-1185">Reference proteome</keyword>
<evidence type="ECO:0000256" key="1">
    <source>
        <dbReference type="SAM" id="SignalP"/>
    </source>
</evidence>
<comment type="caution">
    <text evidence="2">The sequence shown here is derived from an EMBL/GenBank/DDBJ whole genome shotgun (WGS) entry which is preliminary data.</text>
</comment>
<evidence type="ECO:0000313" key="3">
    <source>
        <dbReference type="Proteomes" id="UP001163823"/>
    </source>
</evidence>
<dbReference type="KEGG" id="qsa:O6P43_006813"/>
<dbReference type="EMBL" id="JARAOO010000003">
    <property type="protein sequence ID" value="KAJ7977134.1"/>
    <property type="molecule type" value="Genomic_DNA"/>
</dbReference>
<evidence type="ECO:0000313" key="2">
    <source>
        <dbReference type="EMBL" id="KAJ7977134.1"/>
    </source>
</evidence>
<name>A0AAD7Q8Y5_QUISA</name>
<sequence length="76" mass="8800">MFLIFLFSVLEFLCSCSKYVFDILGLLCNFVNCYIIIPEAGMLLANRALIHLYDLIIVLHSGCRSSTYTCYKQSWF</sequence>
<feature type="chain" id="PRO_5041897224" description="Secreted protein" evidence="1">
    <location>
        <begin position="17"/>
        <end position="76"/>
    </location>
</feature>
<dbReference type="Proteomes" id="UP001163823">
    <property type="component" value="Chromosome 3"/>
</dbReference>
<keyword evidence="1" id="KW-0732">Signal</keyword>
<reference evidence="2" key="1">
    <citation type="journal article" date="2023" name="Science">
        <title>Elucidation of the pathway for biosynthesis of saponin adjuvants from the soapbark tree.</title>
        <authorList>
            <person name="Reed J."/>
            <person name="Orme A."/>
            <person name="El-Demerdash A."/>
            <person name="Owen C."/>
            <person name="Martin L.B.B."/>
            <person name="Misra R.C."/>
            <person name="Kikuchi S."/>
            <person name="Rejzek M."/>
            <person name="Martin A.C."/>
            <person name="Harkess A."/>
            <person name="Leebens-Mack J."/>
            <person name="Louveau T."/>
            <person name="Stephenson M.J."/>
            <person name="Osbourn A."/>
        </authorList>
    </citation>
    <scope>NUCLEOTIDE SEQUENCE</scope>
    <source>
        <strain evidence="2">S10</strain>
    </source>
</reference>
<organism evidence="2 3">
    <name type="scientific">Quillaja saponaria</name>
    <name type="common">Soap bark tree</name>
    <dbReference type="NCBI Taxonomy" id="32244"/>
    <lineage>
        <taxon>Eukaryota</taxon>
        <taxon>Viridiplantae</taxon>
        <taxon>Streptophyta</taxon>
        <taxon>Embryophyta</taxon>
        <taxon>Tracheophyta</taxon>
        <taxon>Spermatophyta</taxon>
        <taxon>Magnoliopsida</taxon>
        <taxon>eudicotyledons</taxon>
        <taxon>Gunneridae</taxon>
        <taxon>Pentapetalae</taxon>
        <taxon>rosids</taxon>
        <taxon>fabids</taxon>
        <taxon>Fabales</taxon>
        <taxon>Quillajaceae</taxon>
        <taxon>Quillaja</taxon>
    </lineage>
</organism>
<feature type="signal peptide" evidence="1">
    <location>
        <begin position="1"/>
        <end position="16"/>
    </location>
</feature>
<proteinExistence type="predicted"/>
<gene>
    <name evidence="2" type="ORF">O6P43_006813</name>
</gene>
<evidence type="ECO:0008006" key="4">
    <source>
        <dbReference type="Google" id="ProtNLM"/>
    </source>
</evidence>